<feature type="compositionally biased region" description="Basic and acidic residues" evidence="1">
    <location>
        <begin position="269"/>
        <end position="284"/>
    </location>
</feature>
<dbReference type="PANTHER" id="PTHR21310:SF13">
    <property type="entry name" value="AMINOGLYCOSIDE PHOSPHOTRANSFERASE DOMAIN-CONTAINING PROTEIN"/>
    <property type="match status" value="1"/>
</dbReference>
<feature type="region of interest" description="Disordered" evidence="1">
    <location>
        <begin position="258"/>
        <end position="301"/>
    </location>
</feature>
<dbReference type="Proteomes" id="UP000006039">
    <property type="component" value="Unassembled WGS sequence"/>
</dbReference>
<dbReference type="OrthoDB" id="2968323at2759"/>
<dbReference type="HOGENOM" id="CLU_030124_0_0_1"/>
<dbReference type="PANTHER" id="PTHR21310">
    <property type="entry name" value="AMINOGLYCOSIDE PHOSPHOTRANSFERASE-RELATED-RELATED"/>
    <property type="match status" value="1"/>
</dbReference>
<dbReference type="InterPro" id="IPR002575">
    <property type="entry name" value="Aminoglycoside_PTrfase"/>
</dbReference>
<protein>
    <recommendedName>
        <fullName evidence="2">Aminoglycoside phosphotransferase domain-containing protein</fullName>
    </recommendedName>
</protein>
<evidence type="ECO:0000313" key="4">
    <source>
        <dbReference type="EnsemblFungi" id="EJT75921"/>
    </source>
</evidence>
<dbReference type="AlphaFoldDB" id="J3NX39"/>
<dbReference type="Pfam" id="PF01636">
    <property type="entry name" value="APH"/>
    <property type="match status" value="1"/>
</dbReference>
<gene>
    <name evidence="4" type="primary">20346304</name>
    <name evidence="3" type="ORF">GGTG_05846</name>
</gene>
<dbReference type="Gene3D" id="3.90.1200.10">
    <property type="match status" value="1"/>
</dbReference>
<reference evidence="5" key="1">
    <citation type="submission" date="2010-07" db="EMBL/GenBank/DDBJ databases">
        <title>The genome sequence of Gaeumannomyces graminis var. tritici strain R3-111a-1.</title>
        <authorList>
            <consortium name="The Broad Institute Genome Sequencing Platform"/>
            <person name="Ma L.-J."/>
            <person name="Dead R."/>
            <person name="Young S."/>
            <person name="Zeng Q."/>
            <person name="Koehrsen M."/>
            <person name="Alvarado L."/>
            <person name="Berlin A."/>
            <person name="Chapman S.B."/>
            <person name="Chen Z."/>
            <person name="Freedman E."/>
            <person name="Gellesch M."/>
            <person name="Goldberg J."/>
            <person name="Griggs A."/>
            <person name="Gujja S."/>
            <person name="Heilman E.R."/>
            <person name="Heiman D."/>
            <person name="Hepburn T."/>
            <person name="Howarth C."/>
            <person name="Jen D."/>
            <person name="Larson L."/>
            <person name="Mehta T."/>
            <person name="Neiman D."/>
            <person name="Pearson M."/>
            <person name="Roberts A."/>
            <person name="Saif S."/>
            <person name="Shea T."/>
            <person name="Shenoy N."/>
            <person name="Sisk P."/>
            <person name="Stolte C."/>
            <person name="Sykes S."/>
            <person name="Walk T."/>
            <person name="White J."/>
            <person name="Yandava C."/>
            <person name="Haas B."/>
            <person name="Nusbaum C."/>
            <person name="Birren B."/>
        </authorList>
    </citation>
    <scope>NUCLEOTIDE SEQUENCE [LARGE SCALE GENOMIC DNA]</scope>
    <source>
        <strain evidence="5">R3-111a-1</strain>
    </source>
</reference>
<keyword evidence="5" id="KW-1185">Reference proteome</keyword>
<dbReference type="SUPFAM" id="SSF56112">
    <property type="entry name" value="Protein kinase-like (PK-like)"/>
    <property type="match status" value="2"/>
</dbReference>
<dbReference type="GeneID" id="20346304"/>
<dbReference type="VEuPathDB" id="FungiDB:GGTG_05846"/>
<dbReference type="InterPro" id="IPR051678">
    <property type="entry name" value="AGP_Transferase"/>
</dbReference>
<proteinExistence type="predicted"/>
<dbReference type="EnsemblFungi" id="EJT75921">
    <property type="protein sequence ID" value="EJT75921"/>
    <property type="gene ID" value="GGTG_05846"/>
</dbReference>
<evidence type="ECO:0000313" key="3">
    <source>
        <dbReference type="EMBL" id="EJT75921.1"/>
    </source>
</evidence>
<organism evidence="3">
    <name type="scientific">Gaeumannomyces tritici (strain R3-111a-1)</name>
    <name type="common">Wheat and barley take-all root rot fungus</name>
    <name type="synonym">Gaeumannomyces graminis var. tritici</name>
    <dbReference type="NCBI Taxonomy" id="644352"/>
    <lineage>
        <taxon>Eukaryota</taxon>
        <taxon>Fungi</taxon>
        <taxon>Dikarya</taxon>
        <taxon>Ascomycota</taxon>
        <taxon>Pezizomycotina</taxon>
        <taxon>Sordariomycetes</taxon>
        <taxon>Sordariomycetidae</taxon>
        <taxon>Magnaporthales</taxon>
        <taxon>Magnaporthaceae</taxon>
        <taxon>Gaeumannomyces</taxon>
    </lineage>
</organism>
<sequence length="458" mass="51958">MSAENLEATQGSGFDGLEWVQDGIWGAEPRWTIEPDEEAIQQTVRSSLNLPPGPCDIEFLAQGAFNKVFVLRLAGKEVIARVTLPVDPGWKTLSEVATLAWVGHNTSLPVPKVLSFQADRASTIGFEWIAMSKMPGTSLRDRWRDVTFSAKEQIVRRLTLFCSETFRAQLQGIGSLFFDNTGPLAPAICSAKTQSVYSGSIPSQDRDSFRIERIVSAEFIWDSRIHIQVPRGPFESSKDWMLARLSLAEAVCRDKLNRLQNRNSSSPAEADRGAGLEDTERGDEPEGTGSKEEEEEDEDDIEELEHTMDIISRLRRHLDDFFPPLGPEPDPTIILHDDLSHQNILVDNEGNLTAVVDWECISAVPRWMACQFPPLLQGKHRSEEPIKAIYQHDQDGNVAELFWEHLDDYELTQLRRVFLGEMERLEPEWVEIFESSQRQRDFDLAVTSCSDEFLMRRI</sequence>
<dbReference type="InterPro" id="IPR011009">
    <property type="entry name" value="Kinase-like_dom_sf"/>
</dbReference>
<dbReference type="eggNOG" id="ENOG502RXBQ">
    <property type="taxonomic scope" value="Eukaryota"/>
</dbReference>
<reference evidence="3" key="2">
    <citation type="submission" date="2010-07" db="EMBL/GenBank/DDBJ databases">
        <authorList>
            <consortium name="The Broad Institute Genome Sequencing Platform"/>
            <consortium name="Broad Institute Genome Sequencing Center for Infectious Disease"/>
            <person name="Ma L.-J."/>
            <person name="Dead R."/>
            <person name="Young S."/>
            <person name="Zeng Q."/>
            <person name="Koehrsen M."/>
            <person name="Alvarado L."/>
            <person name="Berlin A."/>
            <person name="Chapman S.B."/>
            <person name="Chen Z."/>
            <person name="Freedman E."/>
            <person name="Gellesch M."/>
            <person name="Goldberg J."/>
            <person name="Griggs A."/>
            <person name="Gujja S."/>
            <person name="Heilman E.R."/>
            <person name="Heiman D."/>
            <person name="Hepburn T."/>
            <person name="Howarth C."/>
            <person name="Jen D."/>
            <person name="Larson L."/>
            <person name="Mehta T."/>
            <person name="Neiman D."/>
            <person name="Pearson M."/>
            <person name="Roberts A."/>
            <person name="Saif S."/>
            <person name="Shea T."/>
            <person name="Shenoy N."/>
            <person name="Sisk P."/>
            <person name="Stolte C."/>
            <person name="Sykes S."/>
            <person name="Walk T."/>
            <person name="White J."/>
            <person name="Yandava C."/>
            <person name="Haas B."/>
            <person name="Nusbaum C."/>
            <person name="Birren B."/>
        </authorList>
    </citation>
    <scope>NUCLEOTIDE SEQUENCE</scope>
    <source>
        <strain evidence="3">R3-111a-1</strain>
    </source>
</reference>
<dbReference type="STRING" id="644352.J3NX39"/>
<feature type="compositionally biased region" description="Acidic residues" evidence="1">
    <location>
        <begin position="285"/>
        <end position="301"/>
    </location>
</feature>
<reference evidence="3" key="3">
    <citation type="submission" date="2010-09" db="EMBL/GenBank/DDBJ databases">
        <title>Annotation of Gaeumannomyces graminis var. tritici R3-111a-1.</title>
        <authorList>
            <consortium name="The Broad Institute Genome Sequencing Platform"/>
            <person name="Ma L.-J."/>
            <person name="Dead R."/>
            <person name="Young S.K."/>
            <person name="Zeng Q."/>
            <person name="Gargeya S."/>
            <person name="Fitzgerald M."/>
            <person name="Haas B."/>
            <person name="Abouelleil A."/>
            <person name="Alvarado L."/>
            <person name="Arachchi H.M."/>
            <person name="Berlin A."/>
            <person name="Brown A."/>
            <person name="Chapman S.B."/>
            <person name="Chen Z."/>
            <person name="Dunbar C."/>
            <person name="Freedman E."/>
            <person name="Gearin G."/>
            <person name="Gellesch M."/>
            <person name="Goldberg J."/>
            <person name="Griggs A."/>
            <person name="Gujja S."/>
            <person name="Heiman D."/>
            <person name="Howarth C."/>
            <person name="Larson L."/>
            <person name="Lui A."/>
            <person name="MacDonald P.J.P."/>
            <person name="Mehta T."/>
            <person name="Montmayeur A."/>
            <person name="Murphy C."/>
            <person name="Neiman D."/>
            <person name="Pearson M."/>
            <person name="Priest M."/>
            <person name="Roberts A."/>
            <person name="Saif S."/>
            <person name="Shea T."/>
            <person name="Shenoy N."/>
            <person name="Sisk P."/>
            <person name="Stolte C."/>
            <person name="Sykes S."/>
            <person name="Yandava C."/>
            <person name="Wortman J."/>
            <person name="Nusbaum C."/>
            <person name="Birren B."/>
        </authorList>
    </citation>
    <scope>NUCLEOTIDE SEQUENCE</scope>
    <source>
        <strain evidence="3">R3-111a-1</strain>
    </source>
</reference>
<reference evidence="4" key="5">
    <citation type="submission" date="2018-04" db="UniProtKB">
        <authorList>
            <consortium name="EnsemblFungi"/>
        </authorList>
    </citation>
    <scope>IDENTIFICATION</scope>
    <source>
        <strain evidence="4">R3-111a-1</strain>
    </source>
</reference>
<evidence type="ECO:0000256" key="1">
    <source>
        <dbReference type="SAM" id="MobiDB-lite"/>
    </source>
</evidence>
<evidence type="ECO:0000313" key="5">
    <source>
        <dbReference type="Proteomes" id="UP000006039"/>
    </source>
</evidence>
<feature type="domain" description="Aminoglycoside phosphotransferase" evidence="2">
    <location>
        <begin position="296"/>
        <end position="362"/>
    </location>
</feature>
<name>J3NX39_GAET3</name>
<dbReference type="EMBL" id="GL385397">
    <property type="protein sequence ID" value="EJT75921.1"/>
    <property type="molecule type" value="Genomic_DNA"/>
</dbReference>
<dbReference type="RefSeq" id="XP_009221921.1">
    <property type="nucleotide sequence ID" value="XM_009223657.1"/>
</dbReference>
<evidence type="ECO:0000259" key="2">
    <source>
        <dbReference type="Pfam" id="PF01636"/>
    </source>
</evidence>
<reference evidence="4" key="4">
    <citation type="journal article" date="2015" name="G3 (Bethesda)">
        <title>Genome sequences of three phytopathogenic species of the Magnaporthaceae family of fungi.</title>
        <authorList>
            <person name="Okagaki L.H."/>
            <person name="Nunes C.C."/>
            <person name="Sailsbery J."/>
            <person name="Clay B."/>
            <person name="Brown D."/>
            <person name="John T."/>
            <person name="Oh Y."/>
            <person name="Young N."/>
            <person name="Fitzgerald M."/>
            <person name="Haas B.J."/>
            <person name="Zeng Q."/>
            <person name="Young S."/>
            <person name="Adiconis X."/>
            <person name="Fan L."/>
            <person name="Levin J.Z."/>
            <person name="Mitchell T.K."/>
            <person name="Okubara P.A."/>
            <person name="Farman M.L."/>
            <person name="Kohn L.M."/>
            <person name="Birren B."/>
            <person name="Ma L.-J."/>
            <person name="Dean R.A."/>
        </authorList>
    </citation>
    <scope>NUCLEOTIDE SEQUENCE</scope>
    <source>
        <strain evidence="4">R3-111a-1</strain>
    </source>
</reference>
<feature type="compositionally biased region" description="Polar residues" evidence="1">
    <location>
        <begin position="258"/>
        <end position="267"/>
    </location>
</feature>
<accession>J3NX39</accession>